<accession>A0A3N4LPX1</accession>
<evidence type="ECO:0000313" key="2">
    <source>
        <dbReference type="EMBL" id="RPB23579.1"/>
    </source>
</evidence>
<evidence type="ECO:0000256" key="1">
    <source>
        <dbReference type="SAM" id="MobiDB-lite"/>
    </source>
</evidence>
<dbReference type="InParanoid" id="A0A3N4LPX1"/>
<organism evidence="2 3">
    <name type="scientific">Terfezia boudieri ATCC MYA-4762</name>
    <dbReference type="NCBI Taxonomy" id="1051890"/>
    <lineage>
        <taxon>Eukaryota</taxon>
        <taxon>Fungi</taxon>
        <taxon>Dikarya</taxon>
        <taxon>Ascomycota</taxon>
        <taxon>Pezizomycotina</taxon>
        <taxon>Pezizomycetes</taxon>
        <taxon>Pezizales</taxon>
        <taxon>Pezizaceae</taxon>
        <taxon>Terfezia</taxon>
    </lineage>
</organism>
<keyword evidence="3" id="KW-1185">Reference proteome</keyword>
<reference evidence="2 3" key="1">
    <citation type="journal article" date="2018" name="Nat. Ecol. Evol.">
        <title>Pezizomycetes genomes reveal the molecular basis of ectomycorrhizal truffle lifestyle.</title>
        <authorList>
            <person name="Murat C."/>
            <person name="Payen T."/>
            <person name="Noel B."/>
            <person name="Kuo A."/>
            <person name="Morin E."/>
            <person name="Chen J."/>
            <person name="Kohler A."/>
            <person name="Krizsan K."/>
            <person name="Balestrini R."/>
            <person name="Da Silva C."/>
            <person name="Montanini B."/>
            <person name="Hainaut M."/>
            <person name="Levati E."/>
            <person name="Barry K.W."/>
            <person name="Belfiori B."/>
            <person name="Cichocki N."/>
            <person name="Clum A."/>
            <person name="Dockter R.B."/>
            <person name="Fauchery L."/>
            <person name="Guy J."/>
            <person name="Iotti M."/>
            <person name="Le Tacon F."/>
            <person name="Lindquist E.A."/>
            <person name="Lipzen A."/>
            <person name="Malagnac F."/>
            <person name="Mello A."/>
            <person name="Molinier V."/>
            <person name="Miyauchi S."/>
            <person name="Poulain J."/>
            <person name="Riccioni C."/>
            <person name="Rubini A."/>
            <person name="Sitrit Y."/>
            <person name="Splivallo R."/>
            <person name="Traeger S."/>
            <person name="Wang M."/>
            <person name="Zifcakova L."/>
            <person name="Wipf D."/>
            <person name="Zambonelli A."/>
            <person name="Paolocci F."/>
            <person name="Nowrousian M."/>
            <person name="Ottonello S."/>
            <person name="Baldrian P."/>
            <person name="Spatafora J.W."/>
            <person name="Henrissat B."/>
            <person name="Nagy L.G."/>
            <person name="Aury J.M."/>
            <person name="Wincker P."/>
            <person name="Grigoriev I.V."/>
            <person name="Bonfante P."/>
            <person name="Martin F.M."/>
        </authorList>
    </citation>
    <scope>NUCLEOTIDE SEQUENCE [LARGE SCALE GENOMIC DNA]</scope>
    <source>
        <strain evidence="2 3">ATCC MYA-4762</strain>
    </source>
</reference>
<dbReference type="EMBL" id="ML121545">
    <property type="protein sequence ID" value="RPB23579.1"/>
    <property type="molecule type" value="Genomic_DNA"/>
</dbReference>
<protein>
    <submittedName>
        <fullName evidence="2">Uncharacterized protein</fullName>
    </submittedName>
</protein>
<dbReference type="AlphaFoldDB" id="A0A3N4LPX1"/>
<feature type="region of interest" description="Disordered" evidence="1">
    <location>
        <begin position="122"/>
        <end position="187"/>
    </location>
</feature>
<name>A0A3N4LPX1_9PEZI</name>
<sequence length="187" mass="20783">MSSNDNAAAVSDERTVRKAAERVGFFDEGIPGQLYTQWRKQVHRGIQNFNCHGPEEAGSNKWESFCEWAAGQPTMAPRGQLAYQDEAIRKHIRILCDDVAKKARDSRQAMWVAIHQARAAHRASHDGEPAVIEPPKWPLPDVEELGQPSAGPSYMPRTAKGKGSAGVKKATIESNAERERVNARKRD</sequence>
<dbReference type="OrthoDB" id="5480009at2759"/>
<evidence type="ECO:0000313" key="3">
    <source>
        <dbReference type="Proteomes" id="UP000267821"/>
    </source>
</evidence>
<proteinExistence type="predicted"/>
<dbReference type="Proteomes" id="UP000267821">
    <property type="component" value="Unassembled WGS sequence"/>
</dbReference>
<feature type="compositionally biased region" description="Basic and acidic residues" evidence="1">
    <location>
        <begin position="175"/>
        <end position="187"/>
    </location>
</feature>
<gene>
    <name evidence="2" type="ORF">L211DRAFT_849568</name>
</gene>